<dbReference type="FunCoup" id="A0A6J2YEW1">
    <property type="interactions" value="2225"/>
</dbReference>
<dbReference type="RefSeq" id="XP_030762473.1">
    <property type="nucleotide sequence ID" value="XM_030906613.1"/>
</dbReference>
<dbReference type="GeneID" id="115887242"/>
<dbReference type="NCBIfam" id="NF040713">
    <property type="entry name" value="ZapE"/>
    <property type="match status" value="1"/>
</dbReference>
<dbReference type="OrthoDB" id="548867at2759"/>
<dbReference type="InterPro" id="IPR005654">
    <property type="entry name" value="ATPase_AFG1-like"/>
</dbReference>
<dbReference type="KEGG" id="soy:115887242"/>
<evidence type="ECO:0000256" key="2">
    <source>
        <dbReference type="ARBA" id="ARBA00022741"/>
    </source>
</evidence>
<dbReference type="Gene3D" id="3.40.50.300">
    <property type="entry name" value="P-loop containing nucleotide triphosphate hydrolases"/>
    <property type="match status" value="1"/>
</dbReference>
<dbReference type="AlphaFoldDB" id="A0A6J2YEW1"/>
<reference evidence="5" key="1">
    <citation type="submission" date="2025-08" db="UniProtKB">
        <authorList>
            <consortium name="RefSeq"/>
        </authorList>
    </citation>
    <scope>IDENTIFICATION</scope>
    <source>
        <tissue evidence="5">Gonads</tissue>
    </source>
</reference>
<comment type="similarity">
    <text evidence="1">Belongs to the AFG1 ATPase family.</text>
</comment>
<evidence type="ECO:0000256" key="1">
    <source>
        <dbReference type="ARBA" id="ARBA00010322"/>
    </source>
</evidence>
<gene>
    <name evidence="5" type="primary">LOC115887242</name>
</gene>
<dbReference type="InParanoid" id="A0A6J2YEW1"/>
<dbReference type="PANTHER" id="PTHR12169">
    <property type="entry name" value="ATPASE N2B"/>
    <property type="match status" value="1"/>
</dbReference>
<dbReference type="InterPro" id="IPR027417">
    <property type="entry name" value="P-loop_NTPase"/>
</dbReference>
<keyword evidence="2" id="KW-0547">Nucleotide-binding</keyword>
<dbReference type="GO" id="GO:0005739">
    <property type="term" value="C:mitochondrion"/>
    <property type="evidence" value="ECO:0007669"/>
    <property type="project" value="TreeGrafter"/>
</dbReference>
<dbReference type="Proteomes" id="UP000504635">
    <property type="component" value="Unplaced"/>
</dbReference>
<organism evidence="4 5">
    <name type="scientific">Sitophilus oryzae</name>
    <name type="common">Rice weevil</name>
    <name type="synonym">Curculio oryzae</name>
    <dbReference type="NCBI Taxonomy" id="7048"/>
    <lineage>
        <taxon>Eukaryota</taxon>
        <taxon>Metazoa</taxon>
        <taxon>Ecdysozoa</taxon>
        <taxon>Arthropoda</taxon>
        <taxon>Hexapoda</taxon>
        <taxon>Insecta</taxon>
        <taxon>Pterygota</taxon>
        <taxon>Neoptera</taxon>
        <taxon>Endopterygota</taxon>
        <taxon>Coleoptera</taxon>
        <taxon>Polyphaga</taxon>
        <taxon>Cucujiformia</taxon>
        <taxon>Curculionidae</taxon>
        <taxon>Dryophthorinae</taxon>
        <taxon>Sitophilus</taxon>
    </lineage>
</organism>
<keyword evidence="3" id="KW-0067">ATP-binding</keyword>
<evidence type="ECO:0000256" key="3">
    <source>
        <dbReference type="ARBA" id="ARBA00022840"/>
    </source>
</evidence>
<evidence type="ECO:0000313" key="4">
    <source>
        <dbReference type="Proteomes" id="UP000504635"/>
    </source>
</evidence>
<accession>A0A6J2YEW1</accession>
<name>A0A6J2YEW1_SITOR</name>
<dbReference type="SUPFAM" id="SSF52540">
    <property type="entry name" value="P-loop containing nucleoside triphosphate hydrolases"/>
    <property type="match status" value="1"/>
</dbReference>
<evidence type="ECO:0000313" key="5">
    <source>
        <dbReference type="RefSeq" id="XP_030762473.1"/>
    </source>
</evidence>
<proteinExistence type="inferred from homology"/>
<keyword evidence="4" id="KW-1185">Reference proteome</keyword>
<dbReference type="GO" id="GO:0005524">
    <property type="term" value="F:ATP binding"/>
    <property type="evidence" value="ECO:0007669"/>
    <property type="project" value="UniProtKB-KW"/>
</dbReference>
<dbReference type="GO" id="GO:0016887">
    <property type="term" value="F:ATP hydrolysis activity"/>
    <property type="evidence" value="ECO:0007669"/>
    <property type="project" value="InterPro"/>
</dbReference>
<sequence>MGRAVIQILQFRHNVNVIFKLNYSLKTSHIVLQEGPVTVLKKKISDKQLQLDHVQLKIAEKLQRVYEDIQHYRPYQAGFLSRFISSNKKDIPKGLYIYGAVGGGKTMLMDLFFKCCDIEEKQRVHFNEFMIDVHKKMHNLKQEVVQDFSDRKAKPFDPIPPIADSIIKQSWLICFDEFQVTDIADAMILKRLFTELFNRGIVMVATSNRPPEDLYKNGLQRSNFLPFIDILKNHCEIGNLDSGIDYRQRISGGKTNYFVKSEYKLDPIEPILKFLCSKENDIIRSKTFTILGRNITFRKVCGGILESSFEELCERPLGANDYLHLTQFFHTIIVRDVPQIDVIKMKSAARRFIILIDALYDQKTKVIISSDVPLKELFCVVKQSFEGISDEHRMLMDDLKIGESDLTANIFTGEEEIFAFDRTMSRLAEMKSEDYWGPKGKKSSTEVV</sequence>
<protein>
    <submittedName>
        <fullName evidence="5">ATPase N2B</fullName>
    </submittedName>
</protein>
<dbReference type="FunFam" id="3.40.50.300:FF:003041">
    <property type="entry name" value="Predicted protein"/>
    <property type="match status" value="1"/>
</dbReference>
<dbReference type="Pfam" id="PF03969">
    <property type="entry name" value="AFG1_ATPase"/>
    <property type="match status" value="1"/>
</dbReference>
<dbReference type="PANTHER" id="PTHR12169:SF6">
    <property type="entry name" value="AFG1-LIKE ATPASE"/>
    <property type="match status" value="1"/>
</dbReference>